<evidence type="ECO:0000313" key="2">
    <source>
        <dbReference type="Proteomes" id="UP001151760"/>
    </source>
</evidence>
<proteinExistence type="predicted"/>
<name>A0ABQ5D1Y5_9ASTR</name>
<dbReference type="Proteomes" id="UP001151760">
    <property type="component" value="Unassembled WGS sequence"/>
</dbReference>
<gene>
    <name evidence="1" type="ORF">Tco_0923412</name>
</gene>
<dbReference type="EMBL" id="BQNB010014839">
    <property type="protein sequence ID" value="GJT32993.1"/>
    <property type="molecule type" value="Genomic_DNA"/>
</dbReference>
<sequence length="277" mass="31920">MSLSLAENVIVAGANNCPPILDKTQYSSRASSMLLYIKGKENARRYDELIDAEKLYEAYDIKAANIVLQGLAQDIYNLYEWSKLFTDVKLAKDLHNTNFDHLYAHLRQHEAHANEVRIMKERFLNPLALVANTYNSSPSYTNQTLYHQHLSPFAPQQFSPLALHQLNDGPMDLLSHHFYLLMSQLPVSTRQLSKMEELQSRQFREDKIMGIKAVVLGVMLQLHGLTELRKLTQQVRKRLLAATTEEGHMERKCNKPKRPRNSTWFKEKALLVEALES</sequence>
<evidence type="ECO:0000313" key="1">
    <source>
        <dbReference type="EMBL" id="GJT32993.1"/>
    </source>
</evidence>
<keyword evidence="2" id="KW-1185">Reference proteome</keyword>
<protein>
    <submittedName>
        <fullName evidence="1">Uncharacterized protein</fullName>
    </submittedName>
</protein>
<comment type="caution">
    <text evidence="1">The sequence shown here is derived from an EMBL/GenBank/DDBJ whole genome shotgun (WGS) entry which is preliminary data.</text>
</comment>
<reference evidence="1" key="2">
    <citation type="submission" date="2022-01" db="EMBL/GenBank/DDBJ databases">
        <authorList>
            <person name="Yamashiro T."/>
            <person name="Shiraishi A."/>
            <person name="Satake H."/>
            <person name="Nakayama K."/>
        </authorList>
    </citation>
    <scope>NUCLEOTIDE SEQUENCE</scope>
</reference>
<accession>A0ABQ5D1Y5</accession>
<organism evidence="1 2">
    <name type="scientific">Tanacetum coccineum</name>
    <dbReference type="NCBI Taxonomy" id="301880"/>
    <lineage>
        <taxon>Eukaryota</taxon>
        <taxon>Viridiplantae</taxon>
        <taxon>Streptophyta</taxon>
        <taxon>Embryophyta</taxon>
        <taxon>Tracheophyta</taxon>
        <taxon>Spermatophyta</taxon>
        <taxon>Magnoliopsida</taxon>
        <taxon>eudicotyledons</taxon>
        <taxon>Gunneridae</taxon>
        <taxon>Pentapetalae</taxon>
        <taxon>asterids</taxon>
        <taxon>campanulids</taxon>
        <taxon>Asterales</taxon>
        <taxon>Asteraceae</taxon>
        <taxon>Asteroideae</taxon>
        <taxon>Anthemideae</taxon>
        <taxon>Anthemidinae</taxon>
        <taxon>Tanacetum</taxon>
    </lineage>
</organism>
<reference evidence="1" key="1">
    <citation type="journal article" date="2022" name="Int. J. Mol. Sci.">
        <title>Draft Genome of Tanacetum Coccineum: Genomic Comparison of Closely Related Tanacetum-Family Plants.</title>
        <authorList>
            <person name="Yamashiro T."/>
            <person name="Shiraishi A."/>
            <person name="Nakayama K."/>
            <person name="Satake H."/>
        </authorList>
    </citation>
    <scope>NUCLEOTIDE SEQUENCE</scope>
</reference>